<dbReference type="PANTHER" id="PTHR44218:SF1">
    <property type="entry name" value="PROTEIN SPA1-RELATED 3"/>
    <property type="match status" value="1"/>
</dbReference>
<feature type="domain" description="Protein kinase" evidence="11">
    <location>
        <begin position="1"/>
        <end position="331"/>
    </location>
</feature>
<evidence type="ECO:0000256" key="7">
    <source>
        <dbReference type="ARBA" id="ARBA00023242"/>
    </source>
</evidence>
<dbReference type="Gene3D" id="2.130.10.10">
    <property type="entry name" value="YVTN repeat-like/Quinoprotein amine dehydrogenase"/>
    <property type="match status" value="1"/>
</dbReference>
<evidence type="ECO:0000256" key="1">
    <source>
        <dbReference type="ARBA" id="ARBA00004123"/>
    </source>
</evidence>
<evidence type="ECO:0000313" key="12">
    <source>
        <dbReference type="EMBL" id="KAK7313019.1"/>
    </source>
</evidence>
<dbReference type="InterPro" id="IPR019775">
    <property type="entry name" value="WD40_repeat_CS"/>
</dbReference>
<dbReference type="InterPro" id="IPR020472">
    <property type="entry name" value="WD40_PAC1"/>
</dbReference>
<dbReference type="PANTHER" id="PTHR44218">
    <property type="entry name" value="PROTEIN SPA1-RELATED 2"/>
    <property type="match status" value="1"/>
</dbReference>
<dbReference type="GO" id="GO:0009640">
    <property type="term" value="P:photomorphogenesis"/>
    <property type="evidence" value="ECO:0007669"/>
    <property type="project" value="InterPro"/>
</dbReference>
<comment type="caution">
    <text evidence="12">The sequence shown here is derived from an EMBL/GenBank/DDBJ whole genome shotgun (WGS) entry which is preliminary data.</text>
</comment>
<keyword evidence="4" id="KW-0677">Repeat</keyword>
<evidence type="ECO:0000256" key="6">
    <source>
        <dbReference type="ARBA" id="ARBA00023054"/>
    </source>
</evidence>
<evidence type="ECO:0000259" key="11">
    <source>
        <dbReference type="PROSITE" id="PS50011"/>
    </source>
</evidence>
<organism evidence="12 13">
    <name type="scientific">Canavalia gladiata</name>
    <name type="common">Sword bean</name>
    <name type="synonym">Dolichos gladiatus</name>
    <dbReference type="NCBI Taxonomy" id="3824"/>
    <lineage>
        <taxon>Eukaryota</taxon>
        <taxon>Viridiplantae</taxon>
        <taxon>Streptophyta</taxon>
        <taxon>Embryophyta</taxon>
        <taxon>Tracheophyta</taxon>
        <taxon>Spermatophyta</taxon>
        <taxon>Magnoliopsida</taxon>
        <taxon>eudicotyledons</taxon>
        <taxon>Gunneridae</taxon>
        <taxon>Pentapetalae</taxon>
        <taxon>rosids</taxon>
        <taxon>fabids</taxon>
        <taxon>Fabales</taxon>
        <taxon>Fabaceae</taxon>
        <taxon>Papilionoideae</taxon>
        <taxon>50 kb inversion clade</taxon>
        <taxon>NPAAA clade</taxon>
        <taxon>indigoferoid/millettioid clade</taxon>
        <taxon>Phaseoleae</taxon>
        <taxon>Canavalia</taxon>
    </lineage>
</organism>
<keyword evidence="13" id="KW-1185">Reference proteome</keyword>
<protein>
    <recommendedName>
        <fullName evidence="11">Protein kinase domain-containing protein</fullName>
    </recommendedName>
</protein>
<dbReference type="GO" id="GO:0005524">
    <property type="term" value="F:ATP binding"/>
    <property type="evidence" value="ECO:0007669"/>
    <property type="project" value="InterPro"/>
</dbReference>
<dbReference type="PROSITE" id="PS50011">
    <property type="entry name" value="PROTEIN_KINASE_DOM"/>
    <property type="match status" value="1"/>
</dbReference>
<dbReference type="Pfam" id="PF00400">
    <property type="entry name" value="WD40"/>
    <property type="match status" value="2"/>
</dbReference>
<feature type="region of interest" description="Disordered" evidence="10">
    <location>
        <begin position="1"/>
        <end position="44"/>
    </location>
</feature>
<dbReference type="EMBL" id="JAYMYQ010000009">
    <property type="protein sequence ID" value="KAK7313019.1"/>
    <property type="molecule type" value="Genomic_DNA"/>
</dbReference>
<keyword evidence="3" id="KW-0808">Transferase</keyword>
<dbReference type="GO" id="GO:0004672">
    <property type="term" value="F:protein kinase activity"/>
    <property type="evidence" value="ECO:0007669"/>
    <property type="project" value="InterPro"/>
</dbReference>
<name>A0AAN9K9Z3_CANGL</name>
<dbReference type="InterPro" id="IPR001680">
    <property type="entry name" value="WD40_rpt"/>
</dbReference>
<dbReference type="SMART" id="SM00320">
    <property type="entry name" value="WD40"/>
    <property type="match status" value="7"/>
</dbReference>
<evidence type="ECO:0000256" key="8">
    <source>
        <dbReference type="ARBA" id="ARBA00084091"/>
    </source>
</evidence>
<dbReference type="InterPro" id="IPR011009">
    <property type="entry name" value="Kinase-like_dom_sf"/>
</dbReference>
<dbReference type="PROSITE" id="PS00678">
    <property type="entry name" value="WD_REPEATS_1"/>
    <property type="match status" value="1"/>
</dbReference>
<dbReference type="GO" id="GO:0005634">
    <property type="term" value="C:nucleus"/>
    <property type="evidence" value="ECO:0007669"/>
    <property type="project" value="UniProtKB-SubCell"/>
</dbReference>
<dbReference type="FunFam" id="2.130.10.10:FF:000090">
    <property type="entry name" value="E3 ubiquitin-protein ligase RFWD2 isoform X1"/>
    <property type="match status" value="1"/>
</dbReference>
<gene>
    <name evidence="12" type="ORF">VNO77_37349</name>
</gene>
<dbReference type="InterPro" id="IPR036322">
    <property type="entry name" value="WD40_repeat_dom_sf"/>
</dbReference>
<feature type="repeat" description="WD" evidence="9">
    <location>
        <begin position="737"/>
        <end position="770"/>
    </location>
</feature>
<accession>A0AAN9K9Z3</accession>
<keyword evidence="8" id="KW-0607">Phytochrome signaling pathway</keyword>
<feature type="repeat" description="WD" evidence="9">
    <location>
        <begin position="651"/>
        <end position="693"/>
    </location>
</feature>
<evidence type="ECO:0000313" key="13">
    <source>
        <dbReference type="Proteomes" id="UP001367508"/>
    </source>
</evidence>
<evidence type="ECO:0000256" key="2">
    <source>
        <dbReference type="ARBA" id="ARBA00022574"/>
    </source>
</evidence>
<dbReference type="AlphaFoldDB" id="A0AAN9K9Z3"/>
<dbReference type="PRINTS" id="PR00320">
    <property type="entry name" value="GPROTEINBRPT"/>
</dbReference>
<dbReference type="SUPFAM" id="SSF56112">
    <property type="entry name" value="Protein kinase-like (PK-like)"/>
    <property type="match status" value="1"/>
</dbReference>
<keyword evidence="6" id="KW-0175">Coiled coil</keyword>
<keyword evidence="7" id="KW-0539">Nucleus</keyword>
<dbReference type="PROSITE" id="PS50294">
    <property type="entry name" value="WD_REPEATS_REGION"/>
    <property type="match status" value="2"/>
</dbReference>
<evidence type="ECO:0000256" key="5">
    <source>
        <dbReference type="ARBA" id="ARBA00022786"/>
    </source>
</evidence>
<evidence type="ECO:0000256" key="10">
    <source>
        <dbReference type="SAM" id="MobiDB-lite"/>
    </source>
</evidence>
<proteinExistence type="predicted"/>
<dbReference type="GO" id="GO:0042802">
    <property type="term" value="F:identical protein binding"/>
    <property type="evidence" value="ECO:0007669"/>
    <property type="project" value="UniProtKB-ARBA"/>
</dbReference>
<dbReference type="Gene3D" id="1.10.510.10">
    <property type="entry name" value="Transferase(Phosphotransferase) domain 1"/>
    <property type="match status" value="1"/>
</dbReference>
<dbReference type="InterPro" id="IPR015943">
    <property type="entry name" value="WD40/YVTN_repeat-like_dom_sf"/>
</dbReference>
<reference evidence="12 13" key="1">
    <citation type="submission" date="2024-01" db="EMBL/GenBank/DDBJ databases">
        <title>The genomes of 5 underutilized Papilionoideae crops provide insights into root nodulation and disease resistanc.</title>
        <authorList>
            <person name="Jiang F."/>
        </authorList>
    </citation>
    <scope>NUCLEOTIDE SEQUENCE [LARGE SCALE GENOMIC DNA]</scope>
    <source>
        <strain evidence="12">LVBAO_FW01</strain>
        <tissue evidence="12">Leaves</tissue>
    </source>
</reference>
<comment type="subcellular location">
    <subcellularLocation>
        <location evidence="1">Nucleus</location>
    </subcellularLocation>
</comment>
<dbReference type="Proteomes" id="UP001367508">
    <property type="component" value="Unassembled WGS sequence"/>
</dbReference>
<evidence type="ECO:0000256" key="3">
    <source>
        <dbReference type="ARBA" id="ARBA00022679"/>
    </source>
</evidence>
<keyword evidence="2 9" id="KW-0853">WD repeat</keyword>
<evidence type="ECO:0000256" key="4">
    <source>
        <dbReference type="ARBA" id="ARBA00022737"/>
    </source>
</evidence>
<dbReference type="InterPro" id="IPR000719">
    <property type="entry name" value="Prot_kinase_dom"/>
</dbReference>
<dbReference type="GO" id="GO:0009585">
    <property type="term" value="P:red, far-red light phototransduction"/>
    <property type="evidence" value="ECO:0007669"/>
    <property type="project" value="UniProtKB-KW"/>
</dbReference>
<dbReference type="SUPFAM" id="SSF50978">
    <property type="entry name" value="WD40 repeat-like"/>
    <property type="match status" value="1"/>
</dbReference>
<dbReference type="InterPro" id="IPR044630">
    <property type="entry name" value="SPA1/2/3/4"/>
</dbReference>
<sequence>MEGSSGSHWQKPFSSRALDSFGGSDRIPERNPFSGEASQDSSLKNERDRVVFGGFSGDEEVGVDPFVCAIECGDISLRLWLDKPERTVNVFECLHIFRQIVEIVHVAHSQGIIFHNVRPSCFVMSSFNHVSFVESASCSNSGMDTLGEDGLNNQTVDIKTPTLTHDMHHQRCLGSEEFVPIKSSIAALSDSSCVLSSAVFAAPASLIEDTEENNMRNRRKDEEVVGKKQSFPQKQVLLMEAGWYASPEEVAGAPGSCASDVYRLGVLLFELFSPLSSREEKSRTMSSLRHRVLPPQLLLKWPKEASFCLWLLHPEPNNRPTLGELLQNEFLNELRDDVEEREAAVELRERIDNQELLLEFLLLIQQKKGEAAEKLQHTISFLGLDIDEVTKRKTIFKDISDIGLGSDDCSASTFPSIKVVDNEDSGCLGTRKRVRPDLCVDDTEGCDNNVGDGQKNHGSILSKCPRLLKNFKKLESAYLMTRCRSAYSSGKLMVGHSPIVADDRRSAVVTERSCINKVASKEQCRESKSPWINPFLEGLCKYLSFSKLKVKADLKQGDLLQSSNLICSLSFDRDAEFFATAGVNKKIKVFECDTTINEDRDIHYPVVEMVSRSKLSSLCWNTYIKSQIASSNFEGVVQLWDVTRSQVQSEMREHEQRVWSIDFSSADPTMLASGSDDGSVKLWSINQGVSIGTIKTKANVCCVQFPLDFAHFLAFGSADHRIYYYDLRNMKMPLCTLVGHSKTVSYIKFVDTVSLVSASTDNTLKLWDLSKCASRIIDSPIQSFAGHLNVKNFVGLSVSDGYIATGSETNEVFIYHKAFPMPALSFKFYSKDPLSGNEVDDSSQFISSVCWRGQSSTLLAANSTGNVKILEMI</sequence>
<dbReference type="SMART" id="SM00220">
    <property type="entry name" value="S_TKc"/>
    <property type="match status" value="1"/>
</dbReference>
<dbReference type="PROSITE" id="PS50082">
    <property type="entry name" value="WD_REPEATS_2"/>
    <property type="match status" value="2"/>
</dbReference>
<evidence type="ECO:0000256" key="9">
    <source>
        <dbReference type="PROSITE-ProRule" id="PRU00221"/>
    </source>
</evidence>
<keyword evidence="5" id="KW-0833">Ubl conjugation pathway</keyword>